<organism evidence="2 3">
    <name type="scientific">Shewanella sairae</name>
    <dbReference type="NCBI Taxonomy" id="190310"/>
    <lineage>
        <taxon>Bacteria</taxon>
        <taxon>Pseudomonadati</taxon>
        <taxon>Pseudomonadota</taxon>
        <taxon>Gammaproteobacteria</taxon>
        <taxon>Alteromonadales</taxon>
        <taxon>Shewanellaceae</taxon>
        <taxon>Shewanella</taxon>
    </lineage>
</organism>
<keyword evidence="1" id="KW-0732">Signal</keyword>
<evidence type="ECO:0000313" key="2">
    <source>
        <dbReference type="EMBL" id="GIU02128.1"/>
    </source>
</evidence>
<gene>
    <name evidence="2" type="ORF">TUM4438_46630</name>
</gene>
<reference evidence="2" key="1">
    <citation type="submission" date="2021-05" db="EMBL/GenBank/DDBJ databases">
        <title>Molecular characterization for Shewanella algae harboring chromosomal blaOXA-55-like strains isolated from clinical and environment sample.</title>
        <authorList>
            <person name="Ohama Y."/>
            <person name="Aoki K."/>
            <person name="Harada S."/>
            <person name="Moriya K."/>
            <person name="Ishii Y."/>
            <person name="Tateda K."/>
        </authorList>
    </citation>
    <scope>NUCLEOTIDE SEQUENCE</scope>
    <source>
        <strain evidence="2">JCM 11563</strain>
    </source>
</reference>
<dbReference type="EMBL" id="BPEY01000296">
    <property type="protein sequence ID" value="GIU02128.1"/>
    <property type="molecule type" value="Genomic_DNA"/>
</dbReference>
<feature type="chain" id="PRO_5047518830" description="C-type lysozyme inhibitor domain-containing protein" evidence="1">
    <location>
        <begin position="19"/>
        <end position="117"/>
    </location>
</feature>
<evidence type="ECO:0000313" key="3">
    <source>
        <dbReference type="Proteomes" id="UP000887104"/>
    </source>
</evidence>
<evidence type="ECO:0008006" key="4">
    <source>
        <dbReference type="Google" id="ProtNLM"/>
    </source>
</evidence>
<protein>
    <recommendedName>
        <fullName evidence="4">C-type lysozyme inhibitor domain-containing protein</fullName>
    </recommendedName>
</protein>
<sequence length="117" mass="12860">MKKLILVGIILVSFDANAGVAIEYHCETGANKDMGTPSGITKTILSDHVGIYIDTNGKEHVFKHRREDNTFFLNESGLEGTTSIINGKVYTEIIMDGQVIRKMSVDDKCKIINSVAN</sequence>
<proteinExistence type="predicted"/>
<accession>A0ABQ4NSK5</accession>
<evidence type="ECO:0000256" key="1">
    <source>
        <dbReference type="SAM" id="SignalP"/>
    </source>
</evidence>
<comment type="caution">
    <text evidence="2">The sequence shown here is derived from an EMBL/GenBank/DDBJ whole genome shotgun (WGS) entry which is preliminary data.</text>
</comment>
<dbReference type="Proteomes" id="UP000887104">
    <property type="component" value="Unassembled WGS sequence"/>
</dbReference>
<feature type="signal peptide" evidence="1">
    <location>
        <begin position="1"/>
        <end position="18"/>
    </location>
</feature>
<dbReference type="RefSeq" id="WP_220783671.1">
    <property type="nucleotide sequence ID" value="NZ_BPEY01000296.1"/>
</dbReference>
<keyword evidence="3" id="KW-1185">Reference proteome</keyword>
<name>A0ABQ4NSK5_9GAMM</name>